<evidence type="ECO:0000313" key="3">
    <source>
        <dbReference type="EMBL" id="RRJ86254.1"/>
    </source>
</evidence>
<organism evidence="3 4">
    <name type="scientific">Gulosibacter macacae</name>
    <dbReference type="NCBI Taxonomy" id="2488791"/>
    <lineage>
        <taxon>Bacteria</taxon>
        <taxon>Bacillati</taxon>
        <taxon>Actinomycetota</taxon>
        <taxon>Actinomycetes</taxon>
        <taxon>Micrococcales</taxon>
        <taxon>Microbacteriaceae</taxon>
        <taxon>Gulosibacter</taxon>
    </lineage>
</organism>
<comment type="caution">
    <text evidence="3">The sequence shown here is derived from an EMBL/GenBank/DDBJ whole genome shotgun (WGS) entry which is preliminary data.</text>
</comment>
<reference evidence="3 4" key="1">
    <citation type="submission" date="2018-11" db="EMBL/GenBank/DDBJ databases">
        <title>YIM 102482-1 draft genome.</title>
        <authorList>
            <person name="Li G."/>
            <person name="Jiang Y."/>
        </authorList>
    </citation>
    <scope>NUCLEOTIDE SEQUENCE [LARGE SCALE GENOMIC DNA]</scope>
    <source>
        <strain evidence="3 4">YIM 102482-1</strain>
    </source>
</reference>
<evidence type="ECO:0000256" key="1">
    <source>
        <dbReference type="ARBA" id="ARBA00023125"/>
    </source>
</evidence>
<dbReference type="EMBL" id="RQVS01000010">
    <property type="protein sequence ID" value="RRJ86254.1"/>
    <property type="molecule type" value="Genomic_DNA"/>
</dbReference>
<dbReference type="Pfam" id="PF13411">
    <property type="entry name" value="MerR_1"/>
    <property type="match status" value="1"/>
</dbReference>
<dbReference type="InterPro" id="IPR047057">
    <property type="entry name" value="MerR_fam"/>
</dbReference>
<dbReference type="SMART" id="SM00422">
    <property type="entry name" value="HTH_MERR"/>
    <property type="match status" value="1"/>
</dbReference>
<name>A0A3P3VUX4_9MICO</name>
<dbReference type="InterPro" id="IPR009061">
    <property type="entry name" value="DNA-bd_dom_put_sf"/>
</dbReference>
<dbReference type="InterPro" id="IPR000551">
    <property type="entry name" value="MerR-type_HTH_dom"/>
</dbReference>
<keyword evidence="1" id="KW-0238">DNA-binding</keyword>
<proteinExistence type="predicted"/>
<accession>A0A3P3VUX4</accession>
<dbReference type="Gene3D" id="1.10.1660.10">
    <property type="match status" value="1"/>
</dbReference>
<dbReference type="PANTHER" id="PTHR30204">
    <property type="entry name" value="REDOX-CYCLING DRUG-SENSING TRANSCRIPTIONAL ACTIVATOR SOXR"/>
    <property type="match status" value="1"/>
</dbReference>
<sequence length="239" mass="26410">MVASHTARKTGAVPKLSIGQVLQRLGSDFPELAPSKLRFLEEQGLLHPARTPSGYRKFSDADVERIRTILELQRDHYFPLKKIGEYLDAIDRGERPERPGAAAVVVSVAPSAAPSMLPNGVDLSRDELIRRAGATKELLEQAHVAGLLPRAKRYVEDDLVLLTSLVELERRGIGPRHLRPFRTAAQHELGLIEQATAAGSRRGDAAARARAEAQGREIADQLERVRRALVRQGMRERSS</sequence>
<dbReference type="PROSITE" id="PS50937">
    <property type="entry name" value="HTH_MERR_2"/>
    <property type="match status" value="1"/>
</dbReference>
<evidence type="ECO:0000259" key="2">
    <source>
        <dbReference type="PROSITE" id="PS50937"/>
    </source>
</evidence>
<evidence type="ECO:0000313" key="4">
    <source>
        <dbReference type="Proteomes" id="UP000274391"/>
    </source>
</evidence>
<dbReference type="CDD" id="cd00592">
    <property type="entry name" value="HTH_MerR-like"/>
    <property type="match status" value="1"/>
</dbReference>
<gene>
    <name evidence="3" type="ORF">EG850_09115</name>
</gene>
<protein>
    <submittedName>
        <fullName evidence="3">MerR family transcriptional regulator</fullName>
    </submittedName>
</protein>
<dbReference type="AlphaFoldDB" id="A0A3P3VUX4"/>
<dbReference type="OrthoDB" id="3191171at2"/>
<dbReference type="PANTHER" id="PTHR30204:SF89">
    <property type="entry name" value="HTH MERR-TYPE DOMAIN-CONTAINING PROTEIN"/>
    <property type="match status" value="1"/>
</dbReference>
<dbReference type="GO" id="GO:0003700">
    <property type="term" value="F:DNA-binding transcription factor activity"/>
    <property type="evidence" value="ECO:0007669"/>
    <property type="project" value="InterPro"/>
</dbReference>
<keyword evidence="4" id="KW-1185">Reference proteome</keyword>
<feature type="domain" description="HTH merR-type" evidence="2">
    <location>
        <begin position="15"/>
        <end position="89"/>
    </location>
</feature>
<dbReference type="Proteomes" id="UP000274391">
    <property type="component" value="Unassembled WGS sequence"/>
</dbReference>
<dbReference type="SUPFAM" id="SSF46955">
    <property type="entry name" value="Putative DNA-binding domain"/>
    <property type="match status" value="1"/>
</dbReference>
<dbReference type="GO" id="GO:0003677">
    <property type="term" value="F:DNA binding"/>
    <property type="evidence" value="ECO:0007669"/>
    <property type="project" value="UniProtKB-KW"/>
</dbReference>